<evidence type="ECO:0000313" key="2">
    <source>
        <dbReference type="EMBL" id="KAJ8725995.1"/>
    </source>
</evidence>
<dbReference type="AlphaFoldDB" id="A0AAD8DW69"/>
<sequence>MCSEYKACRGAPHNALAPHNAPAPHALAALHTLVVAANTDDPMLGRVEAWVSCQSAAVRSLWADAIAALGDLDTDDTEPPEHLNWPETTEMEELSGTPPSAAPAASLVTSAAASLASMWRVFTK</sequence>
<evidence type="ECO:0000256" key="1">
    <source>
        <dbReference type="SAM" id="MobiDB-lite"/>
    </source>
</evidence>
<evidence type="ECO:0000313" key="3">
    <source>
        <dbReference type="Proteomes" id="UP001231518"/>
    </source>
</evidence>
<accession>A0AAD8DW69</accession>
<feature type="region of interest" description="Disordered" evidence="1">
    <location>
        <begin position="72"/>
        <end position="103"/>
    </location>
</feature>
<dbReference type="EMBL" id="JARGEI010000009">
    <property type="protein sequence ID" value="KAJ8725995.1"/>
    <property type="molecule type" value="Genomic_DNA"/>
</dbReference>
<dbReference type="Proteomes" id="UP001231518">
    <property type="component" value="Chromosome 10"/>
</dbReference>
<reference evidence="2" key="1">
    <citation type="submission" date="2023-03" db="EMBL/GenBank/DDBJ databases">
        <title>Chromosome-level genomes of two armyworms, Mythimna separata and Mythimna loreyi, provide insights into the biosynthesis and reception of sex pheromones.</title>
        <authorList>
            <person name="Zhao H."/>
        </authorList>
    </citation>
    <scope>NUCLEOTIDE SEQUENCE</scope>
    <source>
        <strain evidence="2">BeijingLab</strain>
        <tissue evidence="2">Pupa</tissue>
    </source>
</reference>
<keyword evidence="3" id="KW-1185">Reference proteome</keyword>
<gene>
    <name evidence="2" type="ORF">PYW07_000693</name>
</gene>
<proteinExistence type="predicted"/>
<protein>
    <submittedName>
        <fullName evidence="2">Uncharacterized protein</fullName>
    </submittedName>
</protein>
<comment type="caution">
    <text evidence="2">The sequence shown here is derived from an EMBL/GenBank/DDBJ whole genome shotgun (WGS) entry which is preliminary data.</text>
</comment>
<feature type="compositionally biased region" description="Low complexity" evidence="1">
    <location>
        <begin position="94"/>
        <end position="103"/>
    </location>
</feature>
<organism evidence="2 3">
    <name type="scientific">Mythimna separata</name>
    <name type="common">Oriental armyworm</name>
    <name type="synonym">Pseudaletia separata</name>
    <dbReference type="NCBI Taxonomy" id="271217"/>
    <lineage>
        <taxon>Eukaryota</taxon>
        <taxon>Metazoa</taxon>
        <taxon>Ecdysozoa</taxon>
        <taxon>Arthropoda</taxon>
        <taxon>Hexapoda</taxon>
        <taxon>Insecta</taxon>
        <taxon>Pterygota</taxon>
        <taxon>Neoptera</taxon>
        <taxon>Endopterygota</taxon>
        <taxon>Lepidoptera</taxon>
        <taxon>Glossata</taxon>
        <taxon>Ditrysia</taxon>
        <taxon>Noctuoidea</taxon>
        <taxon>Noctuidae</taxon>
        <taxon>Noctuinae</taxon>
        <taxon>Hadenini</taxon>
        <taxon>Mythimna</taxon>
    </lineage>
</organism>
<name>A0AAD8DW69_MYTSE</name>